<dbReference type="Proteomes" id="UP000256379">
    <property type="component" value="Unassembled WGS sequence"/>
</dbReference>
<protein>
    <submittedName>
        <fullName evidence="3">50S ribosomal protein L11 methyltransferase</fullName>
    </submittedName>
</protein>
<keyword evidence="1 3" id="KW-0489">Methyltransferase</keyword>
<keyword evidence="4" id="KW-1185">Reference proteome</keyword>
<keyword evidence="2 3" id="KW-0808">Transferase</keyword>
<reference evidence="3 4" key="1">
    <citation type="submission" date="2018-04" db="EMBL/GenBank/DDBJ databases">
        <title>Novel Campyloabacter and Helicobacter Species and Strains.</title>
        <authorList>
            <person name="Mannion A.J."/>
            <person name="Shen Z."/>
            <person name="Fox J.G."/>
        </authorList>
    </citation>
    <scope>NUCLEOTIDE SEQUENCE [LARGE SCALE GENOMIC DNA]</scope>
    <source>
        <strain evidence="3 4">MIT 17-337</strain>
    </source>
</reference>
<dbReference type="PANTHER" id="PTHR43648:SF1">
    <property type="entry name" value="ELECTRON TRANSFER FLAVOPROTEIN BETA SUBUNIT LYSINE METHYLTRANSFERASE"/>
    <property type="match status" value="1"/>
</dbReference>
<dbReference type="Gene3D" id="3.40.50.150">
    <property type="entry name" value="Vaccinia Virus protein VP39"/>
    <property type="match status" value="1"/>
</dbReference>
<dbReference type="RefSeq" id="WP_115542256.1">
    <property type="nucleotide sequence ID" value="NZ_NXLQ01000002.1"/>
</dbReference>
<evidence type="ECO:0000313" key="4">
    <source>
        <dbReference type="Proteomes" id="UP000256379"/>
    </source>
</evidence>
<proteinExistence type="predicted"/>
<dbReference type="AlphaFoldDB" id="A0A3D8IQS1"/>
<dbReference type="GO" id="GO:0008276">
    <property type="term" value="F:protein methyltransferase activity"/>
    <property type="evidence" value="ECO:0007669"/>
    <property type="project" value="TreeGrafter"/>
</dbReference>
<keyword evidence="3" id="KW-0689">Ribosomal protein</keyword>
<sequence>MEKSKLAYRIQGRKIDKNKILPQDHNILWRTNKSFDEIAIICEQIKNHIITLAKNLEISKESLHIQLPFSNDNSHIYNTENPNILHNTYTIHSLQDSDCLESNNSGRSFSYSTIPSIYGESLQQKSSKSIQEIEQANCSSDSFLSNMHHYNCSIIEDSIHSIPYMYSYQDKLATKQLMQRKFHFLTHKKLQQNLKKMRFISNRLKRFCAIQSQTKKIQRQDDCTTIIEKNPQKSVYIFMNTNVFVCQNKDWIEDYKQSIQPIVCGGFYIRPSWYGTNPNFSNLVIDPSLSFGSGHHATTAMCIHFLSDLELKNKNFLDVGCGSGILSLVAASLEANVYACDTDSYACQQSRINFQNNHLTYQHIWCGSIGNCEKETNIIKYDCICANIVSSIILILKNDFIKYLNAGGILILSGILQEYSEDIIESFSSLKLMEKQQIDEWISFKFIKK</sequence>
<dbReference type="SUPFAM" id="SSF53335">
    <property type="entry name" value="S-adenosyl-L-methionine-dependent methyltransferases"/>
    <property type="match status" value="1"/>
</dbReference>
<organism evidence="3 4">
    <name type="scientific">Helicobacter didelphidarum</name>
    <dbReference type="NCBI Taxonomy" id="2040648"/>
    <lineage>
        <taxon>Bacteria</taxon>
        <taxon>Pseudomonadati</taxon>
        <taxon>Campylobacterota</taxon>
        <taxon>Epsilonproteobacteria</taxon>
        <taxon>Campylobacterales</taxon>
        <taxon>Helicobacteraceae</taxon>
        <taxon>Helicobacter</taxon>
    </lineage>
</organism>
<dbReference type="OrthoDB" id="9785995at2"/>
<gene>
    <name evidence="3" type="ORF">CQA53_01470</name>
</gene>
<dbReference type="EMBL" id="NXLQ01000002">
    <property type="protein sequence ID" value="RDU66961.1"/>
    <property type="molecule type" value="Genomic_DNA"/>
</dbReference>
<dbReference type="GO" id="GO:0005840">
    <property type="term" value="C:ribosome"/>
    <property type="evidence" value="ECO:0007669"/>
    <property type="project" value="UniProtKB-KW"/>
</dbReference>
<evidence type="ECO:0000256" key="1">
    <source>
        <dbReference type="ARBA" id="ARBA00022603"/>
    </source>
</evidence>
<dbReference type="Pfam" id="PF06325">
    <property type="entry name" value="PrmA"/>
    <property type="match status" value="1"/>
</dbReference>
<dbReference type="PANTHER" id="PTHR43648">
    <property type="entry name" value="ELECTRON TRANSFER FLAVOPROTEIN BETA SUBUNIT LYSINE METHYLTRANSFERASE"/>
    <property type="match status" value="1"/>
</dbReference>
<dbReference type="InterPro" id="IPR029063">
    <property type="entry name" value="SAM-dependent_MTases_sf"/>
</dbReference>
<keyword evidence="3" id="KW-0687">Ribonucleoprotein</keyword>
<evidence type="ECO:0000256" key="2">
    <source>
        <dbReference type="ARBA" id="ARBA00022679"/>
    </source>
</evidence>
<name>A0A3D8IQS1_9HELI</name>
<dbReference type="CDD" id="cd02440">
    <property type="entry name" value="AdoMet_MTases"/>
    <property type="match status" value="1"/>
</dbReference>
<dbReference type="InterPro" id="IPR050078">
    <property type="entry name" value="Ribosomal_L11_MeTrfase_PrmA"/>
</dbReference>
<comment type="caution">
    <text evidence="3">The sequence shown here is derived from an EMBL/GenBank/DDBJ whole genome shotgun (WGS) entry which is preliminary data.</text>
</comment>
<dbReference type="GO" id="GO:0032259">
    <property type="term" value="P:methylation"/>
    <property type="evidence" value="ECO:0007669"/>
    <property type="project" value="UniProtKB-KW"/>
</dbReference>
<accession>A0A3D8IQS1</accession>
<evidence type="ECO:0000313" key="3">
    <source>
        <dbReference type="EMBL" id="RDU66961.1"/>
    </source>
</evidence>